<dbReference type="AlphaFoldDB" id="A0A4U5NYC5"/>
<gene>
    <name evidence="2" type="ORF">L596_012865</name>
</gene>
<feature type="transmembrane region" description="Helical" evidence="1">
    <location>
        <begin position="66"/>
        <end position="84"/>
    </location>
</feature>
<protein>
    <submittedName>
        <fullName evidence="2">Uncharacterized protein</fullName>
    </submittedName>
</protein>
<reference evidence="2 3" key="1">
    <citation type="journal article" date="2015" name="Genome Biol.">
        <title>Comparative genomics of Steinernema reveals deeply conserved gene regulatory networks.</title>
        <authorList>
            <person name="Dillman A.R."/>
            <person name="Macchietto M."/>
            <person name="Porter C.F."/>
            <person name="Rogers A."/>
            <person name="Williams B."/>
            <person name="Antoshechkin I."/>
            <person name="Lee M.M."/>
            <person name="Goodwin Z."/>
            <person name="Lu X."/>
            <person name="Lewis E.E."/>
            <person name="Goodrich-Blair H."/>
            <person name="Stock S.P."/>
            <person name="Adams B.J."/>
            <person name="Sternberg P.W."/>
            <person name="Mortazavi A."/>
        </authorList>
    </citation>
    <scope>NUCLEOTIDE SEQUENCE [LARGE SCALE GENOMIC DNA]</scope>
    <source>
        <strain evidence="2 3">ALL</strain>
    </source>
</reference>
<comment type="caution">
    <text evidence="2">The sequence shown here is derived from an EMBL/GenBank/DDBJ whole genome shotgun (WGS) entry which is preliminary data.</text>
</comment>
<sequence length="108" mass="12471">MLTFLHENLAEFLFKGHRVWLWFGYILLYMGLYIGLEPNGMYYVYDPHAAVLIDGMFYPYHLVTNFIKLGVVTGCYGVMCILLTRMAIKTGSSFNANYQVKVNLKLTI</sequence>
<dbReference type="EMBL" id="AZBU02000003">
    <property type="protein sequence ID" value="TKR88657.1"/>
    <property type="molecule type" value="Genomic_DNA"/>
</dbReference>
<keyword evidence="1" id="KW-0472">Membrane</keyword>
<proteinExistence type="predicted"/>
<evidence type="ECO:0000313" key="3">
    <source>
        <dbReference type="Proteomes" id="UP000298663"/>
    </source>
</evidence>
<name>A0A4U5NYC5_STECR</name>
<feature type="transmembrane region" description="Helical" evidence="1">
    <location>
        <begin position="20"/>
        <end position="36"/>
    </location>
</feature>
<keyword evidence="3" id="KW-1185">Reference proteome</keyword>
<evidence type="ECO:0000256" key="1">
    <source>
        <dbReference type="SAM" id="Phobius"/>
    </source>
</evidence>
<accession>A0A4U5NYC5</accession>
<dbReference type="Proteomes" id="UP000298663">
    <property type="component" value="Unassembled WGS sequence"/>
</dbReference>
<reference evidence="2 3" key="2">
    <citation type="journal article" date="2019" name="G3 (Bethesda)">
        <title>Hybrid Assembly of the Genome of the Entomopathogenic Nematode Steinernema carpocapsae Identifies the X-Chromosome.</title>
        <authorList>
            <person name="Serra L."/>
            <person name="Macchietto M."/>
            <person name="Macias-Munoz A."/>
            <person name="McGill C.J."/>
            <person name="Rodriguez I.M."/>
            <person name="Rodriguez B."/>
            <person name="Murad R."/>
            <person name="Mortazavi A."/>
        </authorList>
    </citation>
    <scope>NUCLEOTIDE SEQUENCE [LARGE SCALE GENOMIC DNA]</scope>
    <source>
        <strain evidence="2 3">ALL</strain>
    </source>
</reference>
<organism evidence="2 3">
    <name type="scientific">Steinernema carpocapsae</name>
    <name type="common">Entomopathogenic nematode</name>
    <dbReference type="NCBI Taxonomy" id="34508"/>
    <lineage>
        <taxon>Eukaryota</taxon>
        <taxon>Metazoa</taxon>
        <taxon>Ecdysozoa</taxon>
        <taxon>Nematoda</taxon>
        <taxon>Chromadorea</taxon>
        <taxon>Rhabditida</taxon>
        <taxon>Tylenchina</taxon>
        <taxon>Panagrolaimomorpha</taxon>
        <taxon>Strongyloidoidea</taxon>
        <taxon>Steinernematidae</taxon>
        <taxon>Steinernema</taxon>
    </lineage>
</organism>
<keyword evidence="1" id="KW-0812">Transmembrane</keyword>
<evidence type="ECO:0000313" key="2">
    <source>
        <dbReference type="EMBL" id="TKR88657.1"/>
    </source>
</evidence>
<dbReference type="OrthoDB" id="5890890at2759"/>
<keyword evidence="1" id="KW-1133">Transmembrane helix</keyword>